<organism evidence="1 2">
    <name type="scientific">Bathymodiolus thermophilus thioautotrophic gill symbiont</name>
    <dbReference type="NCBI Taxonomy" id="2360"/>
    <lineage>
        <taxon>Bacteria</taxon>
        <taxon>Pseudomonadati</taxon>
        <taxon>Pseudomonadota</taxon>
        <taxon>Gammaproteobacteria</taxon>
        <taxon>sulfur-oxidizing symbionts</taxon>
    </lineage>
</organism>
<comment type="caution">
    <text evidence="1">The sequence shown here is derived from an EMBL/GenBank/DDBJ whole genome shotgun (WGS) entry which is preliminary data.</text>
</comment>
<evidence type="ECO:0000313" key="2">
    <source>
        <dbReference type="Proteomes" id="UP000626656"/>
    </source>
</evidence>
<name>A0ABN7GAD3_9GAMM</name>
<evidence type="ECO:0008006" key="3">
    <source>
        <dbReference type="Google" id="ProtNLM"/>
    </source>
</evidence>
<gene>
    <name evidence="1" type="ORF">AZO1586I_582</name>
</gene>
<feature type="non-terminal residue" evidence="1">
    <location>
        <position position="1"/>
    </location>
</feature>
<sequence>PYLLHFINNMQTDLVTEFKWKLEDFIKKEDASFYQDIDLFLSA</sequence>
<protein>
    <recommendedName>
        <fullName evidence="3">Transposase</fullName>
    </recommendedName>
</protein>
<accession>A0ABN7GAD3</accession>
<dbReference type="EMBL" id="CAHJWF010000159">
    <property type="protein sequence ID" value="CAB5499989.1"/>
    <property type="molecule type" value="Genomic_DNA"/>
</dbReference>
<reference evidence="1 2" key="1">
    <citation type="submission" date="2020-05" db="EMBL/GenBank/DDBJ databases">
        <authorList>
            <person name="Petersen J."/>
            <person name="Sayavedra L."/>
        </authorList>
    </citation>
    <scope>NUCLEOTIDE SEQUENCE [LARGE SCALE GENOMIC DNA]</scope>
    <source>
        <strain evidence="1">B azoricus SOX ET2 1586I</strain>
    </source>
</reference>
<evidence type="ECO:0000313" key="1">
    <source>
        <dbReference type="EMBL" id="CAB5499989.1"/>
    </source>
</evidence>
<proteinExistence type="predicted"/>
<keyword evidence="2" id="KW-1185">Reference proteome</keyword>
<dbReference type="Proteomes" id="UP000626656">
    <property type="component" value="Unassembled WGS sequence"/>
</dbReference>